<dbReference type="GeneID" id="80882390"/>
<accession>A0AAD7VU83</accession>
<keyword evidence="1" id="KW-0732">Signal</keyword>
<reference evidence="2" key="1">
    <citation type="submission" date="2023-03" db="EMBL/GenBank/DDBJ databases">
        <title>Near-Complete genome sequence of Lipomyces tetrasporous NRRL Y-64009, an oleaginous yeast capable of growing on lignocellulosic hydrolysates.</title>
        <authorList>
            <consortium name="Lawrence Berkeley National Laboratory"/>
            <person name="Jagtap S.S."/>
            <person name="Liu J.-J."/>
            <person name="Walukiewicz H.E."/>
            <person name="Pangilinan J."/>
            <person name="Lipzen A."/>
            <person name="Ahrendt S."/>
            <person name="Koriabine M."/>
            <person name="Cobaugh K."/>
            <person name="Salamov A."/>
            <person name="Yoshinaga Y."/>
            <person name="Ng V."/>
            <person name="Daum C."/>
            <person name="Grigoriev I.V."/>
            <person name="Slininger P.J."/>
            <person name="Dien B.S."/>
            <person name="Jin Y.-S."/>
            <person name="Rao C.V."/>
        </authorList>
    </citation>
    <scope>NUCLEOTIDE SEQUENCE</scope>
    <source>
        <strain evidence="2">NRRL Y-64009</strain>
    </source>
</reference>
<feature type="signal peptide" evidence="1">
    <location>
        <begin position="1"/>
        <end position="19"/>
    </location>
</feature>
<evidence type="ECO:0000313" key="3">
    <source>
        <dbReference type="Proteomes" id="UP001217417"/>
    </source>
</evidence>
<gene>
    <name evidence="2" type="ORF">POJ06DRAFT_249895</name>
</gene>
<sequence length="405" mass="44020">MYLLHALVVLVACMDRTLGRAIAARDPTPAASTTYPIPSVLTPARATSPQFSQSPLMHSTYTVASRADYGKMVDPSNNYTLFRDGGGSCAIANRTLWFFCDTLAYRTSDGKYMGAASNSISLATNFSEPNVLKDASCTPATGIRPAMPWTSVEATVAGSPTNRYALWSYTNCVPTGDNTAVHFWIVTKFNSGSSTRTYGNTMAQYSLDPTTNQFTVTRDTQVTFAPPTYTYGSFANVVVNGVAYLYGLDTKYSKNDAHLAKAPVNTIADLSTWQYYNASSGTWSSTMPVPTARQQSAAVIRNSIPFSTGTVFFSEYHNAFLLVFLDNWADSKFRVLSAPSPVGPWTTNNLVIWAMTPGPGGYDYGGVAHPIYYTNDAQAGKSLMLHYSYQNTSTTYTVASQLTFA</sequence>
<organism evidence="2 3">
    <name type="scientific">Lipomyces tetrasporus</name>
    <dbReference type="NCBI Taxonomy" id="54092"/>
    <lineage>
        <taxon>Eukaryota</taxon>
        <taxon>Fungi</taxon>
        <taxon>Dikarya</taxon>
        <taxon>Ascomycota</taxon>
        <taxon>Saccharomycotina</taxon>
        <taxon>Lipomycetes</taxon>
        <taxon>Lipomycetales</taxon>
        <taxon>Lipomycetaceae</taxon>
        <taxon>Lipomyces</taxon>
    </lineage>
</organism>
<evidence type="ECO:0000256" key="1">
    <source>
        <dbReference type="SAM" id="SignalP"/>
    </source>
</evidence>
<dbReference type="RefSeq" id="XP_056044380.1">
    <property type="nucleotide sequence ID" value="XM_056187224.1"/>
</dbReference>
<dbReference type="InterPro" id="IPR015915">
    <property type="entry name" value="Kelch-typ_b-propeller"/>
</dbReference>
<dbReference type="EMBL" id="JARPMG010000004">
    <property type="protein sequence ID" value="KAJ8100930.1"/>
    <property type="molecule type" value="Genomic_DNA"/>
</dbReference>
<evidence type="ECO:0008006" key="4">
    <source>
        <dbReference type="Google" id="ProtNLM"/>
    </source>
</evidence>
<dbReference type="AlphaFoldDB" id="A0AAD7VU83"/>
<protein>
    <recommendedName>
        <fullName evidence="4">DUF4185 domain-containing protein</fullName>
    </recommendedName>
</protein>
<evidence type="ECO:0000313" key="2">
    <source>
        <dbReference type="EMBL" id="KAJ8100930.1"/>
    </source>
</evidence>
<keyword evidence="3" id="KW-1185">Reference proteome</keyword>
<dbReference type="Proteomes" id="UP001217417">
    <property type="component" value="Unassembled WGS sequence"/>
</dbReference>
<name>A0AAD7VU83_9ASCO</name>
<comment type="caution">
    <text evidence="2">The sequence shown here is derived from an EMBL/GenBank/DDBJ whole genome shotgun (WGS) entry which is preliminary data.</text>
</comment>
<dbReference type="Gene3D" id="2.120.10.80">
    <property type="entry name" value="Kelch-type beta propeller"/>
    <property type="match status" value="1"/>
</dbReference>
<feature type="chain" id="PRO_5042067636" description="DUF4185 domain-containing protein" evidence="1">
    <location>
        <begin position="20"/>
        <end position="405"/>
    </location>
</feature>
<proteinExistence type="predicted"/>